<keyword evidence="1" id="KW-0809">Transit peptide</keyword>
<protein>
    <submittedName>
        <fullName evidence="3">Aminomethyltransferase</fullName>
    </submittedName>
</protein>
<gene>
    <name evidence="3" type="ORF">B841_10905</name>
</gene>
<name>S5TLT3_9CORY</name>
<dbReference type="Gene3D" id="3.30.1360.120">
    <property type="entry name" value="Probable tRNA modification gtpase trme, domain 1"/>
    <property type="match status" value="2"/>
</dbReference>
<dbReference type="GO" id="GO:0008168">
    <property type="term" value="F:methyltransferase activity"/>
    <property type="evidence" value="ECO:0007669"/>
    <property type="project" value="UniProtKB-KW"/>
</dbReference>
<dbReference type="NCBIfam" id="TIGR03317">
    <property type="entry name" value="ygfZ_signature"/>
    <property type="match status" value="1"/>
</dbReference>
<dbReference type="GO" id="GO:0016226">
    <property type="term" value="P:iron-sulfur cluster assembly"/>
    <property type="evidence" value="ECO:0007669"/>
    <property type="project" value="TreeGrafter"/>
</dbReference>
<evidence type="ECO:0000313" key="4">
    <source>
        <dbReference type="Proteomes" id="UP000015388"/>
    </source>
</evidence>
<dbReference type="eggNOG" id="COG0354">
    <property type="taxonomic scope" value="Bacteria"/>
</dbReference>
<dbReference type="InterPro" id="IPR017703">
    <property type="entry name" value="YgfZ/GCV_T_CS"/>
</dbReference>
<dbReference type="STRING" id="1224163.B841_10905"/>
<dbReference type="SUPFAM" id="SSF103025">
    <property type="entry name" value="Folate-binding domain"/>
    <property type="match status" value="1"/>
</dbReference>
<organism evidence="3 4">
    <name type="scientific">Corynebacterium maris DSM 45190</name>
    <dbReference type="NCBI Taxonomy" id="1224163"/>
    <lineage>
        <taxon>Bacteria</taxon>
        <taxon>Bacillati</taxon>
        <taxon>Actinomycetota</taxon>
        <taxon>Actinomycetes</taxon>
        <taxon>Mycobacteriales</taxon>
        <taxon>Corynebacteriaceae</taxon>
        <taxon>Corynebacterium</taxon>
    </lineage>
</organism>
<dbReference type="PIRSF" id="PIRSF006487">
    <property type="entry name" value="GcvT"/>
    <property type="match status" value="1"/>
</dbReference>
<evidence type="ECO:0000313" key="3">
    <source>
        <dbReference type="EMBL" id="AGS35653.1"/>
    </source>
</evidence>
<sequence>MSDTSTDVNPDRYLSPLLQRPGAAELQDDTAVDTAGVPWHYGDPLGEQRAIASTTVVVDRSHRVVLKVTGDDAATFLNTVLSQKLDDVEDGFAAGALDLDIQGRILHHADVVRVGETFYLDVPSDQADSFQDFLSKMIFWSAVELERTELGLLTLLGDAVEIPADLAAEAAFVRRVDWQGAARRDLALERGALNEGVDTLLAAGASLGGLMAYTAERVRALIPEKAADLDAKSIPHEVPEFIGRGERHGAVHLTKGCYRGQETVARVENLGRSPRLMVLLHLDGSAPTTPVAGDTLSFNGRTVGRLGTVVHDCDFGPIALGVVKRSALDAGELTITPADDAERAPVAASVDPDSIPTDEGDKAGREAIKRLRSGGEE</sequence>
<dbReference type="InterPro" id="IPR045179">
    <property type="entry name" value="YgfZ/GcvT"/>
</dbReference>
<feature type="region of interest" description="Disordered" evidence="2">
    <location>
        <begin position="337"/>
        <end position="364"/>
    </location>
</feature>
<evidence type="ECO:0000256" key="1">
    <source>
        <dbReference type="ARBA" id="ARBA00022946"/>
    </source>
</evidence>
<dbReference type="PANTHER" id="PTHR22602">
    <property type="entry name" value="TRANSFERASE CAF17, MITOCHONDRIAL-RELATED"/>
    <property type="match status" value="1"/>
</dbReference>
<keyword evidence="4" id="KW-1185">Reference proteome</keyword>
<dbReference type="PATRIC" id="fig|1224163.3.peg.2199"/>
<dbReference type="AlphaFoldDB" id="S5TLT3"/>
<evidence type="ECO:0000256" key="2">
    <source>
        <dbReference type="SAM" id="MobiDB-lite"/>
    </source>
</evidence>
<reference evidence="3 4" key="1">
    <citation type="submission" date="2012-11" db="EMBL/GenBank/DDBJ databases">
        <title>The complete genome sequence of Corynebacterium maris Coryn-1 (=DSM 45190).</title>
        <authorList>
            <person name="Schaffert L."/>
            <person name="Albersmeier A."/>
            <person name="Kalinowski J."/>
            <person name="Ruckert C."/>
        </authorList>
    </citation>
    <scope>NUCLEOTIDE SEQUENCE [LARGE SCALE GENOMIC DNA]</scope>
    <source>
        <strain evidence="4">Coryn-1</strain>
    </source>
</reference>
<dbReference type="PANTHER" id="PTHR22602:SF0">
    <property type="entry name" value="TRANSFERASE CAF17, MITOCHONDRIAL-RELATED"/>
    <property type="match status" value="1"/>
</dbReference>
<dbReference type="Proteomes" id="UP000015388">
    <property type="component" value="Chromosome"/>
</dbReference>
<dbReference type="EMBL" id="CP003924">
    <property type="protein sequence ID" value="AGS35653.1"/>
    <property type="molecule type" value="Genomic_DNA"/>
</dbReference>
<accession>S5TLT3</accession>
<dbReference type="KEGG" id="cmd:B841_10905"/>
<keyword evidence="3" id="KW-0808">Transferase</keyword>
<dbReference type="InterPro" id="IPR027266">
    <property type="entry name" value="TrmE/GcvT-like"/>
</dbReference>
<keyword evidence="3" id="KW-0489">Methyltransferase</keyword>
<dbReference type="GO" id="GO:0032259">
    <property type="term" value="P:methylation"/>
    <property type="evidence" value="ECO:0007669"/>
    <property type="project" value="UniProtKB-KW"/>
</dbReference>
<dbReference type="HOGENOM" id="CLU_007884_6_0_11"/>
<proteinExistence type="predicted"/>
<dbReference type="RefSeq" id="WP_020935585.1">
    <property type="nucleotide sequence ID" value="NC_021915.1"/>
</dbReference>